<keyword evidence="8" id="KW-1185">Reference proteome</keyword>
<dbReference type="InterPro" id="IPR002942">
    <property type="entry name" value="S4_RNA-bd"/>
</dbReference>
<dbReference type="RefSeq" id="WP_341266583.1">
    <property type="nucleotide sequence ID" value="NZ_CP146843.1"/>
</dbReference>
<proteinExistence type="inferred from homology"/>
<sequence>MKILVVQDKEKNLRLDLFLKQKLKITRNHCYSLIRSGEVFVNDVKELKKSYLVKENDIIKVPIIEPKNLIKGFKPINLNLKIIYEDQYLAIIDKPYDLIVHPSHSYSGITLINGLYYQMKDFLISDKDNDRPGIVHRLDKDTTGLIIIGKTEEAVTKLQNLIRQRGIQRIYWAIVYGYLGYDYGKIDLPIKRSTHNRLKMEVSFSGKPSVTHFQLLKKLQDFSLLELKLETGRTHQIRVHLSYLKHPIYGDCLYSNKQQAISQQMLHAKKLDFIHPFTHKQLQFEIPLSLHFQKFLDNF</sequence>
<protein>
    <recommendedName>
        <fullName evidence="5">Pseudouridine synthase</fullName>
        <ecNumber evidence="5">5.4.99.-</ecNumber>
    </recommendedName>
</protein>
<comment type="function">
    <text evidence="5">Responsible for synthesis of pseudouridine from uracil.</text>
</comment>
<dbReference type="Pfam" id="PF00849">
    <property type="entry name" value="PseudoU_synth_2"/>
    <property type="match status" value="1"/>
</dbReference>
<dbReference type="EC" id="5.4.99.-" evidence="5"/>
<evidence type="ECO:0000256" key="5">
    <source>
        <dbReference type="RuleBase" id="RU362028"/>
    </source>
</evidence>
<evidence type="ECO:0000259" key="6">
    <source>
        <dbReference type="SMART" id="SM00363"/>
    </source>
</evidence>
<dbReference type="PROSITE" id="PS50889">
    <property type="entry name" value="S4"/>
    <property type="match status" value="1"/>
</dbReference>
<dbReference type="InterPro" id="IPR006225">
    <property type="entry name" value="PsdUridine_synth_RluC/D"/>
</dbReference>
<comment type="similarity">
    <text evidence="2 5">Belongs to the pseudouridine synthase RluA family.</text>
</comment>
<dbReference type="SUPFAM" id="SSF55120">
    <property type="entry name" value="Pseudouridine synthase"/>
    <property type="match status" value="1"/>
</dbReference>
<dbReference type="InterPro" id="IPR006224">
    <property type="entry name" value="PsdUridine_synth_RluA-like_CS"/>
</dbReference>
<evidence type="ECO:0000256" key="4">
    <source>
        <dbReference type="PROSITE-ProRule" id="PRU00182"/>
    </source>
</evidence>
<evidence type="ECO:0000256" key="2">
    <source>
        <dbReference type="ARBA" id="ARBA00010876"/>
    </source>
</evidence>
<organism evidence="7 8">
    <name type="scientific">Ash yellows phytoplasma</name>
    <dbReference type="NCBI Taxonomy" id="35780"/>
    <lineage>
        <taxon>Bacteria</taxon>
        <taxon>Bacillati</taxon>
        <taxon>Mycoplasmatota</taxon>
        <taxon>Mollicutes</taxon>
        <taxon>Acholeplasmatales</taxon>
        <taxon>Acholeplasmataceae</taxon>
        <taxon>Candidatus Phytoplasma</taxon>
        <taxon>16SrVII (Ash yellows group)</taxon>
    </lineage>
</organism>
<dbReference type="InterPro" id="IPR020103">
    <property type="entry name" value="PsdUridine_synth_cat_dom_sf"/>
</dbReference>
<evidence type="ECO:0000313" key="7">
    <source>
        <dbReference type="EMBL" id="WYY26173.1"/>
    </source>
</evidence>
<accession>A0ABZ2U7T8</accession>
<dbReference type="PANTHER" id="PTHR21600:SF44">
    <property type="entry name" value="RIBOSOMAL LARGE SUBUNIT PSEUDOURIDINE SYNTHASE D"/>
    <property type="match status" value="1"/>
</dbReference>
<name>A0ABZ2U7T8_ASHYP</name>
<dbReference type="SMART" id="SM00363">
    <property type="entry name" value="S4"/>
    <property type="match status" value="1"/>
</dbReference>
<dbReference type="PROSITE" id="PS01129">
    <property type="entry name" value="PSI_RLU"/>
    <property type="match status" value="1"/>
</dbReference>
<keyword evidence="3 5" id="KW-0413">Isomerase</keyword>
<gene>
    <name evidence="7" type="ORF">AshY1_00160</name>
</gene>
<evidence type="ECO:0000313" key="8">
    <source>
        <dbReference type="Proteomes" id="UP001484199"/>
    </source>
</evidence>
<reference evidence="7" key="1">
    <citation type="submission" date="2024-03" db="EMBL/GenBank/DDBJ databases">
        <title>The Complete Genome of 'Candidatus Phytoplasma fraxini' AshY1 from the Ash Yellows Group.</title>
        <authorList>
            <person name="Boehm J.W."/>
            <person name="Huettel B."/>
            <person name="Schneider B."/>
            <person name="Kube M."/>
        </authorList>
    </citation>
    <scope>NUCLEOTIDE SEQUENCE [LARGE SCALE GENOMIC DNA]</scope>
    <source>
        <strain evidence="7">AshY1</strain>
    </source>
</reference>
<dbReference type="Pfam" id="PF01479">
    <property type="entry name" value="S4"/>
    <property type="match status" value="1"/>
</dbReference>
<dbReference type="Gene3D" id="3.30.2350.10">
    <property type="entry name" value="Pseudouridine synthase"/>
    <property type="match status" value="1"/>
</dbReference>
<dbReference type="InterPro" id="IPR006145">
    <property type="entry name" value="PsdUridine_synth_RsuA/RluA"/>
</dbReference>
<dbReference type="CDD" id="cd00165">
    <property type="entry name" value="S4"/>
    <property type="match status" value="1"/>
</dbReference>
<dbReference type="Proteomes" id="UP001484199">
    <property type="component" value="Chromosome"/>
</dbReference>
<dbReference type="Gene3D" id="3.10.290.10">
    <property type="entry name" value="RNA-binding S4 domain"/>
    <property type="match status" value="1"/>
</dbReference>
<evidence type="ECO:0000256" key="3">
    <source>
        <dbReference type="ARBA" id="ARBA00023235"/>
    </source>
</evidence>
<dbReference type="InterPro" id="IPR050188">
    <property type="entry name" value="RluA_PseudoU_synthase"/>
</dbReference>
<dbReference type="NCBIfam" id="TIGR00005">
    <property type="entry name" value="rluA_subfam"/>
    <property type="match status" value="1"/>
</dbReference>
<dbReference type="InterPro" id="IPR036986">
    <property type="entry name" value="S4_RNA-bd_sf"/>
</dbReference>
<dbReference type="EMBL" id="CP146843">
    <property type="protein sequence ID" value="WYY26173.1"/>
    <property type="molecule type" value="Genomic_DNA"/>
</dbReference>
<comment type="catalytic activity">
    <reaction evidence="1 5">
        <text>a uridine in RNA = a pseudouridine in RNA</text>
        <dbReference type="Rhea" id="RHEA:48348"/>
        <dbReference type="Rhea" id="RHEA-COMP:12068"/>
        <dbReference type="Rhea" id="RHEA-COMP:12069"/>
        <dbReference type="ChEBI" id="CHEBI:65314"/>
        <dbReference type="ChEBI" id="CHEBI:65315"/>
    </reaction>
</comment>
<feature type="domain" description="RNA-binding S4" evidence="6">
    <location>
        <begin position="13"/>
        <end position="70"/>
    </location>
</feature>
<keyword evidence="4" id="KW-0694">RNA-binding</keyword>
<evidence type="ECO:0000256" key="1">
    <source>
        <dbReference type="ARBA" id="ARBA00000073"/>
    </source>
</evidence>
<dbReference type="CDD" id="cd02869">
    <property type="entry name" value="PseudoU_synth_RluA_like"/>
    <property type="match status" value="1"/>
</dbReference>
<dbReference type="SUPFAM" id="SSF55174">
    <property type="entry name" value="Alpha-L RNA-binding motif"/>
    <property type="match status" value="1"/>
</dbReference>
<dbReference type="PANTHER" id="PTHR21600">
    <property type="entry name" value="MITOCHONDRIAL RNA PSEUDOURIDINE SYNTHASE"/>
    <property type="match status" value="1"/>
</dbReference>